<accession>A0A388TF78</accession>
<dbReference type="Gene3D" id="1.10.3210.10">
    <property type="entry name" value="Hypothetical protein af1432"/>
    <property type="match status" value="1"/>
</dbReference>
<dbReference type="Proteomes" id="UP000269352">
    <property type="component" value="Unassembled WGS sequence"/>
</dbReference>
<evidence type="ECO:0000313" key="3">
    <source>
        <dbReference type="Proteomes" id="UP000269352"/>
    </source>
</evidence>
<reference evidence="2 3" key="1">
    <citation type="journal article" date="2019" name="ISME J.">
        <title>Genome analyses of uncultured TG2/ZB3 bacteria in 'Margulisbacteria' specifically attached to ectosymbiotic spirochetes of protists in the termite gut.</title>
        <authorList>
            <person name="Utami Y.D."/>
            <person name="Kuwahara H."/>
            <person name="Igai K."/>
            <person name="Murakami T."/>
            <person name="Sugaya K."/>
            <person name="Morikawa T."/>
            <person name="Nagura Y."/>
            <person name="Yuki M."/>
            <person name="Deevong P."/>
            <person name="Inoue T."/>
            <person name="Kihara K."/>
            <person name="Lo N."/>
            <person name="Yamada A."/>
            <person name="Ohkuma M."/>
            <person name="Hongoh Y."/>
        </authorList>
    </citation>
    <scope>NUCLEOTIDE SEQUENCE [LARGE SCALE GENOMIC DNA]</scope>
    <source>
        <strain evidence="2">NkOx7-01</strain>
    </source>
</reference>
<dbReference type="EMBL" id="BGZN01000219">
    <property type="protein sequence ID" value="GBR75269.1"/>
    <property type="molecule type" value="Genomic_DNA"/>
</dbReference>
<sequence length="69" mass="7872">IEVARIAGLIAQELGVNHRLALRAGLLHDIGKAIDFENEGTHRGLRLLNRESRSFKRTARKNICQPWDR</sequence>
<dbReference type="PROSITE" id="PS51831">
    <property type="entry name" value="HD"/>
    <property type="match status" value="1"/>
</dbReference>
<name>A0A388TF78_TERA1</name>
<evidence type="ECO:0000313" key="2">
    <source>
        <dbReference type="EMBL" id="GBR75269.1"/>
    </source>
</evidence>
<dbReference type="Pfam" id="PF01966">
    <property type="entry name" value="HD"/>
    <property type="match status" value="1"/>
</dbReference>
<evidence type="ECO:0000259" key="1">
    <source>
        <dbReference type="PROSITE" id="PS51831"/>
    </source>
</evidence>
<comment type="caution">
    <text evidence="2">The sequence shown here is derived from an EMBL/GenBank/DDBJ whole genome shotgun (WGS) entry which is preliminary data.</text>
</comment>
<feature type="domain" description="HD" evidence="1">
    <location>
        <begin position="1"/>
        <end position="69"/>
    </location>
</feature>
<dbReference type="SUPFAM" id="SSF109604">
    <property type="entry name" value="HD-domain/PDEase-like"/>
    <property type="match status" value="1"/>
</dbReference>
<keyword evidence="3" id="KW-1185">Reference proteome</keyword>
<gene>
    <name evidence="2" type="ORF">NO1_2281</name>
</gene>
<dbReference type="InterPro" id="IPR006674">
    <property type="entry name" value="HD_domain"/>
</dbReference>
<organism evidence="2 3">
    <name type="scientific">Termititenax aidoneus</name>
    <dbReference type="NCBI Taxonomy" id="2218524"/>
    <lineage>
        <taxon>Bacteria</taxon>
        <taxon>Bacillati</taxon>
        <taxon>Candidatus Margulisiibacteriota</taxon>
        <taxon>Candidatus Termititenacia</taxon>
        <taxon>Candidatus Termititenacales</taxon>
        <taxon>Candidatus Termititenacaceae</taxon>
        <taxon>Candidatus Termititenax</taxon>
    </lineage>
</organism>
<dbReference type="AlphaFoldDB" id="A0A388TF78"/>
<dbReference type="NCBIfam" id="TIGR00277">
    <property type="entry name" value="HDIG"/>
    <property type="match status" value="1"/>
</dbReference>
<proteinExistence type="predicted"/>
<dbReference type="CDD" id="cd00077">
    <property type="entry name" value="HDc"/>
    <property type="match status" value="1"/>
</dbReference>
<dbReference type="InterPro" id="IPR003607">
    <property type="entry name" value="HD/PDEase_dom"/>
</dbReference>
<protein>
    <recommendedName>
        <fullName evidence="1">HD domain-containing protein</fullName>
    </recommendedName>
</protein>
<feature type="non-terminal residue" evidence="2">
    <location>
        <position position="1"/>
    </location>
</feature>
<dbReference type="InterPro" id="IPR006675">
    <property type="entry name" value="HDIG_dom"/>
</dbReference>